<sequence length="99" mass="11010">MSLTSDPKDPNLTHGVNDEPVEQAKTYLVDDGTGEFVRPVRHTYVHDKGCGAVTTMGLRLAETYARDPKFYGATYCVGCRMHRPVSEFVWDGTDERVGS</sequence>
<organism evidence="2 3">
    <name type="scientific">Terrabacter terrigena</name>
    <dbReference type="NCBI Taxonomy" id="574718"/>
    <lineage>
        <taxon>Bacteria</taxon>
        <taxon>Bacillati</taxon>
        <taxon>Actinomycetota</taxon>
        <taxon>Actinomycetes</taxon>
        <taxon>Micrococcales</taxon>
        <taxon>Intrasporangiaceae</taxon>
        <taxon>Terrabacter</taxon>
    </lineage>
</organism>
<protein>
    <submittedName>
        <fullName evidence="2">Uncharacterized protein</fullName>
    </submittedName>
</protein>
<feature type="compositionally biased region" description="Basic and acidic residues" evidence="1">
    <location>
        <begin position="1"/>
        <end position="11"/>
    </location>
</feature>
<keyword evidence="3" id="KW-1185">Reference proteome</keyword>
<gene>
    <name evidence="2" type="ORF">ACFQ2V_14235</name>
</gene>
<comment type="caution">
    <text evidence="2">The sequence shown here is derived from an EMBL/GenBank/DDBJ whole genome shotgun (WGS) entry which is preliminary data.</text>
</comment>
<feature type="region of interest" description="Disordered" evidence="1">
    <location>
        <begin position="1"/>
        <end position="23"/>
    </location>
</feature>
<name>A0ABW3MY14_9MICO</name>
<evidence type="ECO:0000313" key="2">
    <source>
        <dbReference type="EMBL" id="MFD1055470.1"/>
    </source>
</evidence>
<accession>A0ABW3MY14</accession>
<evidence type="ECO:0000313" key="3">
    <source>
        <dbReference type="Proteomes" id="UP001597046"/>
    </source>
</evidence>
<dbReference type="EMBL" id="JBHTKH010000009">
    <property type="protein sequence ID" value="MFD1055470.1"/>
    <property type="molecule type" value="Genomic_DNA"/>
</dbReference>
<dbReference type="Proteomes" id="UP001597046">
    <property type="component" value="Unassembled WGS sequence"/>
</dbReference>
<dbReference type="RefSeq" id="WP_386053507.1">
    <property type="nucleotide sequence ID" value="NZ_JBHTKH010000009.1"/>
</dbReference>
<proteinExistence type="predicted"/>
<evidence type="ECO:0000256" key="1">
    <source>
        <dbReference type="SAM" id="MobiDB-lite"/>
    </source>
</evidence>
<reference evidence="3" key="1">
    <citation type="journal article" date="2019" name="Int. J. Syst. Evol. Microbiol.">
        <title>The Global Catalogue of Microorganisms (GCM) 10K type strain sequencing project: providing services to taxonomists for standard genome sequencing and annotation.</title>
        <authorList>
            <consortium name="The Broad Institute Genomics Platform"/>
            <consortium name="The Broad Institute Genome Sequencing Center for Infectious Disease"/>
            <person name="Wu L."/>
            <person name="Ma J."/>
        </authorList>
    </citation>
    <scope>NUCLEOTIDE SEQUENCE [LARGE SCALE GENOMIC DNA]</scope>
    <source>
        <strain evidence="3">CCUG 57508</strain>
    </source>
</reference>